<evidence type="ECO:0000313" key="6">
    <source>
        <dbReference type="Proteomes" id="UP000593574"/>
    </source>
</evidence>
<dbReference type="EMBL" id="JABEZV010000008">
    <property type="protein sequence ID" value="MBA0717089.1"/>
    <property type="molecule type" value="Genomic_DNA"/>
</dbReference>
<dbReference type="InterPro" id="IPR029063">
    <property type="entry name" value="SAM-dependent_MTases_sf"/>
</dbReference>
<dbReference type="GO" id="GO:0008171">
    <property type="term" value="F:O-methyltransferase activity"/>
    <property type="evidence" value="ECO:0007669"/>
    <property type="project" value="InterPro"/>
</dbReference>
<keyword evidence="1" id="KW-0489">Methyltransferase</keyword>
<reference evidence="5 6" key="1">
    <citation type="journal article" date="2019" name="Genome Biol. Evol.">
        <title>Insights into the evolution of the New World diploid cottons (Gossypium, subgenus Houzingenia) based on genome sequencing.</title>
        <authorList>
            <person name="Grover C.E."/>
            <person name="Arick M.A. 2nd"/>
            <person name="Thrash A."/>
            <person name="Conover J.L."/>
            <person name="Sanders W.S."/>
            <person name="Peterson D.G."/>
            <person name="Frelichowski J.E."/>
            <person name="Scheffler J.A."/>
            <person name="Scheffler B.E."/>
            <person name="Wendel J.F."/>
        </authorList>
    </citation>
    <scope>NUCLEOTIDE SEQUENCE [LARGE SCALE GENOMIC DNA]</scope>
    <source>
        <strain evidence="5">4</strain>
        <tissue evidence="5">Leaf</tissue>
    </source>
</reference>
<dbReference type="InterPro" id="IPR016461">
    <property type="entry name" value="COMT-like"/>
</dbReference>
<dbReference type="PROSITE" id="PS51683">
    <property type="entry name" value="SAM_OMT_II"/>
    <property type="match status" value="1"/>
</dbReference>
<protein>
    <recommendedName>
        <fullName evidence="4">O-methyltransferase C-terminal domain-containing protein</fullName>
    </recommendedName>
</protein>
<comment type="caution">
    <text evidence="5">The sequence shown here is derived from an EMBL/GenBank/DDBJ whole genome shotgun (WGS) entry which is preliminary data.</text>
</comment>
<dbReference type="AlphaFoldDB" id="A0A7J9A0L5"/>
<gene>
    <name evidence="5" type="ORF">Golax_004931</name>
</gene>
<dbReference type="InterPro" id="IPR001077">
    <property type="entry name" value="COMT_C"/>
</dbReference>
<organism evidence="5 6">
    <name type="scientific">Gossypium laxum</name>
    <dbReference type="NCBI Taxonomy" id="34288"/>
    <lineage>
        <taxon>Eukaryota</taxon>
        <taxon>Viridiplantae</taxon>
        <taxon>Streptophyta</taxon>
        <taxon>Embryophyta</taxon>
        <taxon>Tracheophyta</taxon>
        <taxon>Spermatophyta</taxon>
        <taxon>Magnoliopsida</taxon>
        <taxon>eudicotyledons</taxon>
        <taxon>Gunneridae</taxon>
        <taxon>Pentapetalae</taxon>
        <taxon>rosids</taxon>
        <taxon>malvids</taxon>
        <taxon>Malvales</taxon>
        <taxon>Malvaceae</taxon>
        <taxon>Malvoideae</taxon>
        <taxon>Gossypium</taxon>
    </lineage>
</organism>
<keyword evidence="2" id="KW-0808">Transferase</keyword>
<feature type="domain" description="O-methyltransferase C-terminal" evidence="4">
    <location>
        <begin position="17"/>
        <end position="180"/>
    </location>
</feature>
<accession>A0A7J9A0L5</accession>
<keyword evidence="6" id="KW-1185">Reference proteome</keyword>
<evidence type="ECO:0000256" key="1">
    <source>
        <dbReference type="ARBA" id="ARBA00022603"/>
    </source>
</evidence>
<dbReference type="PANTHER" id="PTHR11746">
    <property type="entry name" value="O-METHYLTRANSFERASE"/>
    <property type="match status" value="1"/>
</dbReference>
<sequence>MATLILLESSPVMLAPWHSLSSRVLDSGNSPFETANGKDVWSYAEKNPGHSKFIDEAMACEARVAVPAIIEECPQVFDGIKSLVDFGGSNGNVLAILEKAFPWIHGIHFDLPYVVAVAAKVDGVENIGGDMFECVPKTGAAFLMECIKILKKCREAIPEDKGEAIIVQAVVEVDKNRAARFREVDIRHGDDGTY</sequence>
<dbReference type="Pfam" id="PF00891">
    <property type="entry name" value="Methyltransf_2"/>
    <property type="match status" value="1"/>
</dbReference>
<evidence type="ECO:0000256" key="3">
    <source>
        <dbReference type="ARBA" id="ARBA00022691"/>
    </source>
</evidence>
<dbReference type="GO" id="GO:0032259">
    <property type="term" value="P:methylation"/>
    <property type="evidence" value="ECO:0007669"/>
    <property type="project" value="UniProtKB-KW"/>
</dbReference>
<name>A0A7J9A0L5_9ROSI</name>
<keyword evidence="3" id="KW-0949">S-adenosyl-L-methionine</keyword>
<proteinExistence type="predicted"/>
<dbReference type="Proteomes" id="UP000593574">
    <property type="component" value="Unassembled WGS sequence"/>
</dbReference>
<evidence type="ECO:0000259" key="4">
    <source>
        <dbReference type="Pfam" id="PF00891"/>
    </source>
</evidence>
<dbReference type="SUPFAM" id="SSF53335">
    <property type="entry name" value="S-adenosyl-L-methionine-dependent methyltransferases"/>
    <property type="match status" value="1"/>
</dbReference>
<evidence type="ECO:0000313" key="5">
    <source>
        <dbReference type="EMBL" id="MBA0717089.1"/>
    </source>
</evidence>
<evidence type="ECO:0000256" key="2">
    <source>
        <dbReference type="ARBA" id="ARBA00022679"/>
    </source>
</evidence>
<dbReference type="Gene3D" id="3.40.50.150">
    <property type="entry name" value="Vaccinia Virus protein VP39"/>
    <property type="match status" value="1"/>
</dbReference>